<protein>
    <recommendedName>
        <fullName evidence="2">receptor protein-tyrosine kinase</fullName>
        <ecNumber evidence="2">2.7.10.1</ecNumber>
    </recommendedName>
</protein>
<comment type="subcellular location">
    <subcellularLocation>
        <location evidence="1">Membrane</location>
        <topology evidence="1">Single-pass type I membrane protein</topology>
    </subcellularLocation>
</comment>
<keyword evidence="6" id="KW-0547">Nucleotide-binding</keyword>
<evidence type="ECO:0000313" key="19">
    <source>
        <dbReference type="Proteomes" id="UP000747542"/>
    </source>
</evidence>
<evidence type="ECO:0000256" key="10">
    <source>
        <dbReference type="ARBA" id="ARBA00023136"/>
    </source>
</evidence>
<evidence type="ECO:0000256" key="3">
    <source>
        <dbReference type="ARBA" id="ARBA00022553"/>
    </source>
</evidence>
<evidence type="ECO:0000256" key="8">
    <source>
        <dbReference type="ARBA" id="ARBA00022840"/>
    </source>
</evidence>
<keyword evidence="13" id="KW-0325">Glycoprotein</keyword>
<proteinExistence type="predicted"/>
<keyword evidence="4" id="KW-0808">Transferase</keyword>
<feature type="non-terminal residue" evidence="18">
    <location>
        <position position="1"/>
    </location>
</feature>
<reference evidence="18" key="1">
    <citation type="journal article" date="2021" name="Sci. Adv.">
        <title>The American lobster genome reveals insights on longevity, neural, and immune adaptations.</title>
        <authorList>
            <person name="Polinski J.M."/>
            <person name="Zimin A.V."/>
            <person name="Clark K.F."/>
            <person name="Kohn A.B."/>
            <person name="Sadowski N."/>
            <person name="Timp W."/>
            <person name="Ptitsyn A."/>
            <person name="Khanna P."/>
            <person name="Romanova D.Y."/>
            <person name="Williams P."/>
            <person name="Greenwood S.J."/>
            <person name="Moroz L.L."/>
            <person name="Walt D.R."/>
            <person name="Bodnar A.G."/>
        </authorList>
    </citation>
    <scope>NUCLEOTIDE SEQUENCE</scope>
    <source>
        <strain evidence="18">GMGI-L3</strain>
    </source>
</reference>
<sequence>MMTEHFKACSNDCLFATTSIECRQKSYSRECHRSMVMCGLQGVVPLLVLTVVMVPGSVATVIQPQDSSHHICETIEITGNASELEQYQKCSVIEGHLRLQLIDDRNLTWPHLGLPNLTQVTGYVLLYRLSYLRTLRHLLPRLAVIRGDTLFHGHALVIFGNIYLQELGLANLTHILQGSVRLAKNWSLCPGMDNAWRSLTTDYHDNVIEDNYGMCIYNPCEECHDECVGGCLKPQDASACVACRNYQDGSTCVAACSPTSSNPVHHMGYRCINRESCISAGWKLYTLEDADERQSKNVCVRCHGDCTTTCKGATITSSDPGRWLRGCQRVEGNLQISVDGGWNLMEQLEENLGELRVVTGYIRVYGSNTLFSLNFLRNLEYALYILENENLQELWDMSQNNHSLVIAQGTLFSRYNPLLCPKLVHQLANLTGVTLLSPDDVSNDSNEDVAPCYGTDLSIEIQIGVKLGTISVSWTHNTVFDHRYVIGYYVYYRETDANVTYYQGRDACNDKLLWERYFLNFEKKRSNVMLRGLRPFTRYALYVSVHNIDTEKTATRSAIHYITTPPTDPSPVTKLKVQEKGASYLVLTWLEPSTPNGRVALYEVLYQVVRYPASTSSDYNRSYVCSDDYEPPGGIGKLSGRKEATTTVAPDANRTEEQEGGEDAPKCCPCPVSHSVVTKEDRQYDIEFYDYMSSLIYIKLDDEDEERSSSTTMLAWSGASASHLQREEVVPPASANTNTGSEDRVKRQASVSWSKIGHTYVGPHLSSTNGTGKTPQHHF</sequence>
<dbReference type="InterPro" id="IPR009030">
    <property type="entry name" value="Growth_fac_rcpt_cys_sf"/>
</dbReference>
<dbReference type="PANTHER" id="PTHR46877">
    <property type="entry name" value="EPH RECEPTOR A5"/>
    <property type="match status" value="1"/>
</dbReference>
<evidence type="ECO:0000259" key="17">
    <source>
        <dbReference type="Pfam" id="PF01030"/>
    </source>
</evidence>
<evidence type="ECO:0000256" key="12">
    <source>
        <dbReference type="ARBA" id="ARBA00023170"/>
    </source>
</evidence>
<keyword evidence="8" id="KW-0067">ATP-binding</keyword>
<evidence type="ECO:0000256" key="13">
    <source>
        <dbReference type="ARBA" id="ARBA00023180"/>
    </source>
</evidence>
<gene>
    <name evidence="18" type="primary">insr-L2</name>
    <name evidence="18" type="ORF">Hamer_G020192</name>
</gene>
<dbReference type="SUPFAM" id="SSF49265">
    <property type="entry name" value="Fibronectin type III"/>
    <property type="match status" value="1"/>
</dbReference>
<dbReference type="SMART" id="SM00261">
    <property type="entry name" value="FU"/>
    <property type="match status" value="1"/>
</dbReference>
<evidence type="ECO:0000256" key="2">
    <source>
        <dbReference type="ARBA" id="ARBA00011902"/>
    </source>
</evidence>
<feature type="region of interest" description="Disordered" evidence="15">
    <location>
        <begin position="634"/>
        <end position="665"/>
    </location>
</feature>
<dbReference type="InterPro" id="IPR003961">
    <property type="entry name" value="FN3_dom"/>
</dbReference>
<keyword evidence="11" id="KW-0829">Tyrosine-protein kinase</keyword>
<keyword evidence="19" id="KW-1185">Reference proteome</keyword>
<evidence type="ECO:0000256" key="15">
    <source>
        <dbReference type="SAM" id="MobiDB-lite"/>
    </source>
</evidence>
<dbReference type="SUPFAM" id="SSF52058">
    <property type="entry name" value="L domain-like"/>
    <property type="match status" value="2"/>
</dbReference>
<accession>A0A8J5K5B8</accession>
<keyword evidence="5" id="KW-0812">Transmembrane</keyword>
<comment type="caution">
    <text evidence="18">The sequence shown here is derived from an EMBL/GenBank/DDBJ whole genome shotgun (WGS) entry which is preliminary data.</text>
</comment>
<keyword evidence="9" id="KW-1133">Transmembrane helix</keyword>
<dbReference type="SUPFAM" id="SSF57184">
    <property type="entry name" value="Growth factor receptor domain"/>
    <property type="match status" value="1"/>
</dbReference>
<evidence type="ECO:0000256" key="9">
    <source>
        <dbReference type="ARBA" id="ARBA00022989"/>
    </source>
</evidence>
<dbReference type="Pfam" id="PF01030">
    <property type="entry name" value="Recep_L_domain"/>
    <property type="match status" value="2"/>
</dbReference>
<dbReference type="InterPro" id="IPR036941">
    <property type="entry name" value="Rcpt_L-dom_sf"/>
</dbReference>
<dbReference type="InterPro" id="IPR006212">
    <property type="entry name" value="Furin_repeat"/>
</dbReference>
<dbReference type="InterPro" id="IPR000494">
    <property type="entry name" value="Rcpt_L-dom"/>
</dbReference>
<dbReference type="EC" id="2.7.10.1" evidence="2"/>
<keyword evidence="7" id="KW-0418">Kinase</keyword>
<dbReference type="Gene3D" id="3.80.20.20">
    <property type="entry name" value="Receptor L-domain"/>
    <property type="match status" value="3"/>
</dbReference>
<keyword evidence="3" id="KW-0597">Phosphoprotein</keyword>
<evidence type="ECO:0000256" key="14">
    <source>
        <dbReference type="ARBA" id="ARBA00051243"/>
    </source>
</evidence>
<dbReference type="InterPro" id="IPR013783">
    <property type="entry name" value="Ig-like_fold"/>
</dbReference>
<keyword evidence="12 18" id="KW-0675">Receptor</keyword>
<dbReference type="Proteomes" id="UP000747542">
    <property type="component" value="Unassembled WGS sequence"/>
</dbReference>
<name>A0A8J5K5B8_HOMAM</name>
<dbReference type="CDD" id="cd00064">
    <property type="entry name" value="FU"/>
    <property type="match status" value="1"/>
</dbReference>
<feature type="domain" description="Furin-like cysteine-rich" evidence="16">
    <location>
        <begin position="212"/>
        <end position="320"/>
    </location>
</feature>
<evidence type="ECO:0000256" key="6">
    <source>
        <dbReference type="ARBA" id="ARBA00022741"/>
    </source>
</evidence>
<evidence type="ECO:0000256" key="7">
    <source>
        <dbReference type="ARBA" id="ARBA00022777"/>
    </source>
</evidence>
<comment type="catalytic activity">
    <reaction evidence="14">
        <text>L-tyrosyl-[protein] + ATP = O-phospho-L-tyrosyl-[protein] + ADP + H(+)</text>
        <dbReference type="Rhea" id="RHEA:10596"/>
        <dbReference type="Rhea" id="RHEA-COMP:10136"/>
        <dbReference type="Rhea" id="RHEA-COMP:20101"/>
        <dbReference type="ChEBI" id="CHEBI:15378"/>
        <dbReference type="ChEBI" id="CHEBI:30616"/>
        <dbReference type="ChEBI" id="CHEBI:46858"/>
        <dbReference type="ChEBI" id="CHEBI:61978"/>
        <dbReference type="ChEBI" id="CHEBI:456216"/>
        <dbReference type="EC" id="2.7.10.1"/>
    </reaction>
</comment>
<evidence type="ECO:0000259" key="16">
    <source>
        <dbReference type="Pfam" id="PF00757"/>
    </source>
</evidence>
<dbReference type="InterPro" id="IPR050449">
    <property type="entry name" value="Ephrin_rcpt_TKs"/>
</dbReference>
<organism evidence="18 19">
    <name type="scientific">Homarus americanus</name>
    <name type="common">American lobster</name>
    <dbReference type="NCBI Taxonomy" id="6706"/>
    <lineage>
        <taxon>Eukaryota</taxon>
        <taxon>Metazoa</taxon>
        <taxon>Ecdysozoa</taxon>
        <taxon>Arthropoda</taxon>
        <taxon>Crustacea</taxon>
        <taxon>Multicrustacea</taxon>
        <taxon>Malacostraca</taxon>
        <taxon>Eumalacostraca</taxon>
        <taxon>Eucarida</taxon>
        <taxon>Decapoda</taxon>
        <taxon>Pleocyemata</taxon>
        <taxon>Astacidea</taxon>
        <taxon>Nephropoidea</taxon>
        <taxon>Nephropidae</taxon>
        <taxon>Homarus</taxon>
    </lineage>
</organism>
<dbReference type="InterPro" id="IPR006211">
    <property type="entry name" value="Furin-like_Cys-rich_dom"/>
</dbReference>
<feature type="domain" description="Receptor L-domain" evidence="17">
    <location>
        <begin position="89"/>
        <end position="193"/>
    </location>
</feature>
<feature type="domain" description="Receptor L-domain" evidence="17">
    <location>
        <begin position="326"/>
        <end position="422"/>
    </location>
</feature>
<dbReference type="InterPro" id="IPR036116">
    <property type="entry name" value="FN3_sf"/>
</dbReference>
<evidence type="ECO:0000313" key="18">
    <source>
        <dbReference type="EMBL" id="KAG7170190.1"/>
    </source>
</evidence>
<evidence type="ECO:0000256" key="1">
    <source>
        <dbReference type="ARBA" id="ARBA00004479"/>
    </source>
</evidence>
<keyword evidence="10" id="KW-0472">Membrane</keyword>
<dbReference type="AlphaFoldDB" id="A0A8J5K5B8"/>
<dbReference type="CDD" id="cd00063">
    <property type="entry name" value="FN3"/>
    <property type="match status" value="2"/>
</dbReference>
<dbReference type="PANTHER" id="PTHR46877:SF14">
    <property type="entry name" value="RECEPTOR PROTEIN-TYROSINE KINASE"/>
    <property type="match status" value="1"/>
</dbReference>
<evidence type="ECO:0000256" key="5">
    <source>
        <dbReference type="ARBA" id="ARBA00022692"/>
    </source>
</evidence>
<dbReference type="Pfam" id="PF00757">
    <property type="entry name" value="Furin-like"/>
    <property type="match status" value="1"/>
</dbReference>
<feature type="region of interest" description="Disordered" evidence="15">
    <location>
        <begin position="725"/>
        <end position="749"/>
    </location>
</feature>
<dbReference type="GO" id="GO:0004714">
    <property type="term" value="F:transmembrane receptor protein tyrosine kinase activity"/>
    <property type="evidence" value="ECO:0007669"/>
    <property type="project" value="UniProtKB-EC"/>
</dbReference>
<dbReference type="GO" id="GO:0005886">
    <property type="term" value="C:plasma membrane"/>
    <property type="evidence" value="ECO:0007669"/>
    <property type="project" value="TreeGrafter"/>
</dbReference>
<evidence type="ECO:0000256" key="11">
    <source>
        <dbReference type="ARBA" id="ARBA00023137"/>
    </source>
</evidence>
<dbReference type="GO" id="GO:0005524">
    <property type="term" value="F:ATP binding"/>
    <property type="evidence" value="ECO:0007669"/>
    <property type="project" value="UniProtKB-KW"/>
</dbReference>
<dbReference type="EMBL" id="JAHLQT010014868">
    <property type="protein sequence ID" value="KAG7170190.1"/>
    <property type="molecule type" value="Genomic_DNA"/>
</dbReference>
<dbReference type="Gene3D" id="2.60.40.10">
    <property type="entry name" value="Immunoglobulins"/>
    <property type="match status" value="2"/>
</dbReference>
<evidence type="ECO:0000256" key="4">
    <source>
        <dbReference type="ARBA" id="ARBA00022679"/>
    </source>
</evidence>